<protein>
    <submittedName>
        <fullName evidence="3">Uncharacterized protein</fullName>
    </submittedName>
</protein>
<gene>
    <name evidence="3" type="ORF">ACHAW5_007194</name>
</gene>
<keyword evidence="1" id="KW-1133">Transmembrane helix</keyword>
<keyword evidence="4" id="KW-1185">Reference proteome</keyword>
<evidence type="ECO:0000256" key="1">
    <source>
        <dbReference type="SAM" id="Phobius"/>
    </source>
</evidence>
<organism evidence="3 4">
    <name type="scientific">Stephanodiscus triporus</name>
    <dbReference type="NCBI Taxonomy" id="2934178"/>
    <lineage>
        <taxon>Eukaryota</taxon>
        <taxon>Sar</taxon>
        <taxon>Stramenopiles</taxon>
        <taxon>Ochrophyta</taxon>
        <taxon>Bacillariophyta</taxon>
        <taxon>Coscinodiscophyceae</taxon>
        <taxon>Thalassiosirophycidae</taxon>
        <taxon>Stephanodiscales</taxon>
        <taxon>Stephanodiscaceae</taxon>
        <taxon>Stephanodiscus</taxon>
    </lineage>
</organism>
<dbReference type="EMBL" id="JALLAZ020001833">
    <property type="protein sequence ID" value="KAL3762245.1"/>
    <property type="molecule type" value="Genomic_DNA"/>
</dbReference>
<dbReference type="AlphaFoldDB" id="A0ABD3MDP2"/>
<evidence type="ECO:0000313" key="4">
    <source>
        <dbReference type="Proteomes" id="UP001530315"/>
    </source>
</evidence>
<feature type="transmembrane region" description="Helical" evidence="1">
    <location>
        <begin position="273"/>
        <end position="291"/>
    </location>
</feature>
<feature type="signal peptide" evidence="2">
    <location>
        <begin position="1"/>
        <end position="27"/>
    </location>
</feature>
<keyword evidence="1" id="KW-0812">Transmembrane</keyword>
<feature type="transmembrane region" description="Helical" evidence="1">
    <location>
        <begin position="327"/>
        <end position="345"/>
    </location>
</feature>
<evidence type="ECO:0000256" key="2">
    <source>
        <dbReference type="SAM" id="SignalP"/>
    </source>
</evidence>
<name>A0ABD3MDP2_9STRA</name>
<sequence>MAALPLRRRLLLVAVLVADATTWCCRAFTAINQSILLPSSPSSSFRPIIAATTTAARNKNENERWRRTMARTDEVDSTTSARRRLFDESTLAEAGDALSSVGWSSPVPEETTALTSDDPFVRRIDESIRDETGVGLDGLLNPAKVVNLERDLYNLRTELAVLTGVVLPRSNDGEGAADDDAAAVSSPPPPLVLTTSLCDGGGGGEGADELRSKIAKKERDLAIERRSVFRSWLKGVFLGQAVISMVLSYVMATNPDALFGNFPWYNDVSNMDTSVTVLGFWWWWLFIVPSLRSRRPTGWEKEALDVAFLGTPLVSLASPIFTKDTGIIWWANFVVVACAYANAYYSGVVVGDGGDDDGDEDDGEEDQRPGWLKFVYRSLDFGSGRERGARK</sequence>
<feature type="transmembrane region" description="Helical" evidence="1">
    <location>
        <begin position="235"/>
        <end position="253"/>
    </location>
</feature>
<dbReference type="Proteomes" id="UP001530315">
    <property type="component" value="Unassembled WGS sequence"/>
</dbReference>
<accession>A0ABD3MDP2</accession>
<comment type="caution">
    <text evidence="3">The sequence shown here is derived from an EMBL/GenBank/DDBJ whole genome shotgun (WGS) entry which is preliminary data.</text>
</comment>
<keyword evidence="1" id="KW-0472">Membrane</keyword>
<keyword evidence="2" id="KW-0732">Signal</keyword>
<proteinExistence type="predicted"/>
<feature type="chain" id="PRO_5044875696" evidence="2">
    <location>
        <begin position="28"/>
        <end position="391"/>
    </location>
</feature>
<reference evidence="3 4" key="1">
    <citation type="submission" date="2024-10" db="EMBL/GenBank/DDBJ databases">
        <title>Updated reference genomes for cyclostephanoid diatoms.</title>
        <authorList>
            <person name="Roberts W.R."/>
            <person name="Alverson A.J."/>
        </authorList>
    </citation>
    <scope>NUCLEOTIDE SEQUENCE [LARGE SCALE GENOMIC DNA]</scope>
    <source>
        <strain evidence="3 4">AJA276-08</strain>
    </source>
</reference>
<evidence type="ECO:0000313" key="3">
    <source>
        <dbReference type="EMBL" id="KAL3762245.1"/>
    </source>
</evidence>